<dbReference type="PROSITE" id="PS51114">
    <property type="entry name" value="FBA"/>
    <property type="match status" value="1"/>
</dbReference>
<accession>A0A0N4YRP0</accession>
<dbReference type="WBParaSite" id="NBR_0001991201-mRNA-1">
    <property type="protein sequence ID" value="NBR_0001991201-mRNA-1"/>
    <property type="gene ID" value="NBR_0001991201"/>
</dbReference>
<dbReference type="Gene3D" id="2.60.120.260">
    <property type="entry name" value="Galactose-binding domain-like"/>
    <property type="match status" value="1"/>
</dbReference>
<dbReference type="AlphaFoldDB" id="A0A0N4YRP0"/>
<gene>
    <name evidence="2" type="ORF">NBR_LOCUS19913</name>
</gene>
<organism evidence="4">
    <name type="scientific">Nippostrongylus brasiliensis</name>
    <name type="common">Rat hookworm</name>
    <dbReference type="NCBI Taxonomy" id="27835"/>
    <lineage>
        <taxon>Eukaryota</taxon>
        <taxon>Metazoa</taxon>
        <taxon>Ecdysozoa</taxon>
        <taxon>Nematoda</taxon>
        <taxon>Chromadorea</taxon>
        <taxon>Rhabditida</taxon>
        <taxon>Rhabditina</taxon>
        <taxon>Rhabditomorpha</taxon>
        <taxon>Strongyloidea</taxon>
        <taxon>Heligmosomidae</taxon>
        <taxon>Nippostrongylus</taxon>
    </lineage>
</organism>
<name>A0A0N4YRP0_NIPBR</name>
<evidence type="ECO:0000313" key="2">
    <source>
        <dbReference type="EMBL" id="VDL83649.1"/>
    </source>
</evidence>
<sequence>MRKLAVMSRGKDTQFWKGHYGAKFGATEVIITLPETPRELTDDDFPDVEKRYVQGATRQPLRSLRVPVGLRVKLSGNAS</sequence>
<evidence type="ECO:0000313" key="3">
    <source>
        <dbReference type="Proteomes" id="UP000271162"/>
    </source>
</evidence>
<keyword evidence="3" id="KW-1185">Reference proteome</keyword>
<feature type="domain" description="FBA" evidence="1">
    <location>
        <begin position="1"/>
        <end position="33"/>
    </location>
</feature>
<evidence type="ECO:0000313" key="4">
    <source>
        <dbReference type="WBParaSite" id="NBR_0001991201-mRNA-1"/>
    </source>
</evidence>
<dbReference type="STRING" id="27835.A0A0N4YRP0"/>
<evidence type="ECO:0000259" key="1">
    <source>
        <dbReference type="PROSITE" id="PS51114"/>
    </source>
</evidence>
<dbReference type="InterPro" id="IPR007397">
    <property type="entry name" value="F-box-assoc_dom"/>
</dbReference>
<reference evidence="4" key="1">
    <citation type="submission" date="2017-02" db="UniProtKB">
        <authorList>
            <consortium name="WormBaseParasite"/>
        </authorList>
    </citation>
    <scope>IDENTIFICATION</scope>
</reference>
<reference evidence="2 3" key="2">
    <citation type="submission" date="2018-11" db="EMBL/GenBank/DDBJ databases">
        <authorList>
            <consortium name="Pathogen Informatics"/>
        </authorList>
    </citation>
    <scope>NUCLEOTIDE SEQUENCE [LARGE SCALE GENOMIC DNA]</scope>
</reference>
<protein>
    <submittedName>
        <fullName evidence="4">FBA domain-containing protein</fullName>
    </submittedName>
</protein>
<dbReference type="EMBL" id="UYSL01024610">
    <property type="protein sequence ID" value="VDL83649.1"/>
    <property type="molecule type" value="Genomic_DNA"/>
</dbReference>
<dbReference type="Proteomes" id="UP000271162">
    <property type="component" value="Unassembled WGS sequence"/>
</dbReference>
<proteinExistence type="predicted"/>